<keyword evidence="6" id="KW-0963">Cytoplasm</keyword>
<dbReference type="RefSeq" id="WP_034571887.1">
    <property type="nucleotide sequence ID" value="NZ_JRMP02000005.1"/>
</dbReference>
<dbReference type="Proteomes" id="UP000477070">
    <property type="component" value="Unassembled WGS sequence"/>
</dbReference>
<dbReference type="CDD" id="cd07914">
    <property type="entry name" value="IGPD"/>
    <property type="match status" value="1"/>
</dbReference>
<evidence type="ECO:0000256" key="7">
    <source>
        <dbReference type="RuleBase" id="RU000599"/>
    </source>
</evidence>
<dbReference type="NCBIfam" id="NF002114">
    <property type="entry name" value="PRK00951.2-4"/>
    <property type="match status" value="1"/>
</dbReference>
<keyword evidence="10" id="KW-1185">Reference proteome</keyword>
<dbReference type="STRING" id="1548018.LS64_07280"/>
<dbReference type="InterPro" id="IPR020568">
    <property type="entry name" value="Ribosomal_Su5_D2-typ_SF"/>
</dbReference>
<accession>A0A347VPE7</accession>
<keyword evidence="3 6" id="KW-0028">Amino-acid biosynthesis</keyword>
<dbReference type="InterPro" id="IPR038494">
    <property type="entry name" value="IGPD_sf"/>
</dbReference>
<gene>
    <name evidence="6 9" type="primary">hisB</name>
    <name evidence="8" type="ORF">DCO61_11530</name>
    <name evidence="9" type="ORF">LS64_004370</name>
</gene>
<dbReference type="FunFam" id="3.30.230.40:FF:000003">
    <property type="entry name" value="Imidazoleglycerol-phosphate dehydratase HisB"/>
    <property type="match status" value="1"/>
</dbReference>
<dbReference type="PROSITE" id="PS00954">
    <property type="entry name" value="IGP_DEHYDRATASE_1"/>
    <property type="match status" value="1"/>
</dbReference>
<comment type="catalytic activity">
    <reaction evidence="6 7">
        <text>D-erythro-1-(imidazol-4-yl)glycerol 3-phosphate = 3-(imidazol-4-yl)-2-oxopropyl phosphate + H2O</text>
        <dbReference type="Rhea" id="RHEA:11040"/>
        <dbReference type="ChEBI" id="CHEBI:15377"/>
        <dbReference type="ChEBI" id="CHEBI:57766"/>
        <dbReference type="ChEBI" id="CHEBI:58278"/>
        <dbReference type="EC" id="4.2.1.19"/>
    </reaction>
</comment>
<comment type="subcellular location">
    <subcellularLocation>
        <location evidence="6 7">Cytoplasm</location>
    </subcellularLocation>
</comment>
<organism evidence="9 10">
    <name type="scientific">Helicobacter saguini</name>
    <dbReference type="NCBI Taxonomy" id="1548018"/>
    <lineage>
        <taxon>Bacteria</taxon>
        <taxon>Pseudomonadati</taxon>
        <taxon>Campylobacterota</taxon>
        <taxon>Epsilonproteobacteria</taxon>
        <taxon>Campylobacterales</taxon>
        <taxon>Helicobacteraceae</taxon>
        <taxon>Helicobacter</taxon>
    </lineage>
</organism>
<dbReference type="SUPFAM" id="SSF54211">
    <property type="entry name" value="Ribosomal protein S5 domain 2-like"/>
    <property type="match status" value="2"/>
</dbReference>
<sequence>MEEITIERDTKETQISLKLNLYGEGKSRIDTGIGFFNHMLEAFSKHALIDMELSCKGDLFVDFHHSVEDCGIVIGQGLHRAIFPVGGIERFGNGAVVMDEANVECDIDISNRAFLLQDMSAAAGGFSGKVGDFDVELVEEFFRALVINAGFSVHLVLKRGKNLHHIIEASFKAFALALRRAVAVNPRVKMPSTKGCL</sequence>
<name>A0A347VPE7_9HELI</name>
<reference evidence="8 11" key="4">
    <citation type="submission" date="2019-12" db="EMBL/GenBank/DDBJ databases">
        <title>Multi-Generational Helicobacter saguini Isolates.</title>
        <authorList>
            <person name="Mannion A."/>
            <person name="Shen Z."/>
            <person name="Fox J.G."/>
        </authorList>
    </citation>
    <scope>NUCLEOTIDE SEQUENCE [LARGE SCALE GENOMIC DNA]</scope>
    <source>
        <strain evidence="8">16-048</strain>
        <strain evidence="11">16-048 (F4)</strain>
    </source>
</reference>
<dbReference type="EMBL" id="JRMP02000005">
    <property type="protein sequence ID" value="TLD94755.1"/>
    <property type="molecule type" value="Genomic_DNA"/>
</dbReference>
<dbReference type="PANTHER" id="PTHR23133:SF2">
    <property type="entry name" value="IMIDAZOLEGLYCEROL-PHOSPHATE DEHYDRATASE"/>
    <property type="match status" value="1"/>
</dbReference>
<comment type="similarity">
    <text evidence="6 7">Belongs to the imidazoleglycerol-phosphate dehydratase family.</text>
</comment>
<dbReference type="EMBL" id="QBIU01000002">
    <property type="protein sequence ID" value="MWV70595.1"/>
    <property type="molecule type" value="Genomic_DNA"/>
</dbReference>
<comment type="caution">
    <text evidence="9">The sequence shown here is derived from an EMBL/GenBank/DDBJ whole genome shotgun (WGS) entry which is preliminary data.</text>
</comment>
<dbReference type="InterPro" id="IPR000807">
    <property type="entry name" value="ImidazoleglycerolP_deHydtase"/>
</dbReference>
<reference evidence="9" key="3">
    <citation type="submission" date="2018-04" db="EMBL/GenBank/DDBJ databases">
        <authorList>
            <person name="Sheh A."/>
            <person name="Shen Z."/>
            <person name="Mannion A.J."/>
            <person name="Fox J.G."/>
        </authorList>
    </citation>
    <scope>NUCLEOTIDE SEQUENCE</scope>
    <source>
        <strain evidence="9">MIT 97-6194</strain>
    </source>
</reference>
<comment type="pathway">
    <text evidence="1 6 7">Amino-acid biosynthesis; L-histidine biosynthesis; L-histidine from 5-phospho-alpha-D-ribose 1-diphosphate: step 6/9.</text>
</comment>
<dbReference type="GO" id="GO:0004424">
    <property type="term" value="F:imidazoleglycerol-phosphate dehydratase activity"/>
    <property type="evidence" value="ECO:0007669"/>
    <property type="project" value="UniProtKB-UniRule"/>
</dbReference>
<evidence type="ECO:0000256" key="4">
    <source>
        <dbReference type="ARBA" id="ARBA00023102"/>
    </source>
</evidence>
<dbReference type="HAMAP" id="MF_00076">
    <property type="entry name" value="HisB"/>
    <property type="match status" value="1"/>
</dbReference>
<keyword evidence="4 6" id="KW-0368">Histidine biosynthesis</keyword>
<dbReference type="InterPro" id="IPR020565">
    <property type="entry name" value="ImidazoleglycerP_deHydtase_CS"/>
</dbReference>
<proteinExistence type="inferred from homology"/>
<protein>
    <recommendedName>
        <fullName evidence="2 6">Imidazoleglycerol-phosphate dehydratase</fullName>
        <shortName evidence="6">IGPD</shortName>
        <ecNumber evidence="6 7">4.2.1.19</ecNumber>
    </recommendedName>
</protein>
<dbReference type="OrthoDB" id="9790411at2"/>
<dbReference type="GO" id="GO:0005737">
    <property type="term" value="C:cytoplasm"/>
    <property type="evidence" value="ECO:0007669"/>
    <property type="project" value="UniProtKB-SubCell"/>
</dbReference>
<dbReference type="Gene3D" id="3.30.230.40">
    <property type="entry name" value="Imidazole glycerol phosphate dehydratase, domain 1"/>
    <property type="match status" value="2"/>
</dbReference>
<reference evidence="9 10" key="1">
    <citation type="journal article" date="2014" name="Genome Announc.">
        <title>Draft genome sequences of eight enterohepatic helicobacter species isolated from both laboratory and wild rodents.</title>
        <authorList>
            <person name="Sheh A."/>
            <person name="Shen Z."/>
            <person name="Fox J.G."/>
        </authorList>
    </citation>
    <scope>NUCLEOTIDE SEQUENCE [LARGE SCALE GENOMIC DNA]</scope>
    <source>
        <strain evidence="9 10">MIT 97-6194</strain>
    </source>
</reference>
<dbReference type="PANTHER" id="PTHR23133">
    <property type="entry name" value="IMIDAZOLEGLYCEROL-PHOSPHATE DEHYDRATASE HIS7"/>
    <property type="match status" value="1"/>
</dbReference>
<evidence type="ECO:0000256" key="3">
    <source>
        <dbReference type="ARBA" id="ARBA00022605"/>
    </source>
</evidence>
<evidence type="ECO:0000256" key="6">
    <source>
        <dbReference type="HAMAP-Rule" id="MF_00076"/>
    </source>
</evidence>
<dbReference type="EC" id="4.2.1.19" evidence="6 7"/>
<dbReference type="Pfam" id="PF00475">
    <property type="entry name" value="IGPD"/>
    <property type="match status" value="1"/>
</dbReference>
<evidence type="ECO:0000313" key="9">
    <source>
        <dbReference type="EMBL" id="TLD94755.1"/>
    </source>
</evidence>
<evidence type="ECO:0000256" key="2">
    <source>
        <dbReference type="ARBA" id="ARBA00016664"/>
    </source>
</evidence>
<evidence type="ECO:0000256" key="1">
    <source>
        <dbReference type="ARBA" id="ARBA00005047"/>
    </source>
</evidence>
<reference evidence="9 10" key="2">
    <citation type="journal article" date="2016" name="Infect. Immun.">
        <title>Helicobacter saguini, a Novel Helicobacter Isolated from Cotton-Top Tamarins with Ulcerative Colitis, Has Proinflammatory Properties and Induces Typhlocolitis and Dysplasia in Gnotobiotic IL-10-/- Mice.</title>
        <authorList>
            <person name="Shen Z."/>
            <person name="Mannion A."/>
            <person name="Whary M.T."/>
            <person name="Muthupalani S."/>
            <person name="Sheh A."/>
            <person name="Feng Y."/>
            <person name="Gong G."/>
            <person name="Vandamme P."/>
            <person name="Holcombe H.R."/>
            <person name="Paster B.J."/>
            <person name="Fox J.G."/>
        </authorList>
    </citation>
    <scope>NUCLEOTIDE SEQUENCE [LARGE SCALE GENOMIC DNA]</scope>
    <source>
        <strain evidence="9 10">MIT 97-6194</strain>
    </source>
</reference>
<dbReference type="Proteomes" id="UP000029714">
    <property type="component" value="Unassembled WGS sequence"/>
</dbReference>
<keyword evidence="5 6" id="KW-0456">Lyase</keyword>
<evidence type="ECO:0000313" key="11">
    <source>
        <dbReference type="Proteomes" id="UP000477070"/>
    </source>
</evidence>
<dbReference type="UniPathway" id="UPA00031">
    <property type="reaction ID" value="UER00011"/>
</dbReference>
<evidence type="ECO:0000313" key="10">
    <source>
        <dbReference type="Proteomes" id="UP000029714"/>
    </source>
</evidence>
<dbReference type="PROSITE" id="PS00955">
    <property type="entry name" value="IGP_DEHYDRATASE_2"/>
    <property type="match status" value="1"/>
</dbReference>
<dbReference type="GO" id="GO:0000105">
    <property type="term" value="P:L-histidine biosynthetic process"/>
    <property type="evidence" value="ECO:0007669"/>
    <property type="project" value="UniProtKB-UniRule"/>
</dbReference>
<dbReference type="FunFam" id="3.30.230.40:FF:000001">
    <property type="entry name" value="Imidazoleglycerol-phosphate dehydratase HisB"/>
    <property type="match status" value="1"/>
</dbReference>
<dbReference type="AlphaFoldDB" id="A0A347VPE7"/>
<evidence type="ECO:0000256" key="5">
    <source>
        <dbReference type="ARBA" id="ARBA00023239"/>
    </source>
</evidence>
<evidence type="ECO:0000313" key="8">
    <source>
        <dbReference type="EMBL" id="MWV70595.1"/>
    </source>
</evidence>